<dbReference type="InterPro" id="IPR001753">
    <property type="entry name" value="Enoyl-CoA_hydra/iso"/>
</dbReference>
<dbReference type="RefSeq" id="WP_209918976.1">
    <property type="nucleotide sequence ID" value="NZ_JAGIOP010000002.1"/>
</dbReference>
<protein>
    <submittedName>
        <fullName evidence="2">Enoyl-CoA hydratase/carnithine racemase</fullName>
    </submittedName>
</protein>
<gene>
    <name evidence="2" type="ORF">JOF57_003826</name>
</gene>
<dbReference type="PANTHER" id="PTHR11941">
    <property type="entry name" value="ENOYL-COA HYDRATASE-RELATED"/>
    <property type="match status" value="1"/>
</dbReference>
<dbReference type="InterPro" id="IPR029045">
    <property type="entry name" value="ClpP/crotonase-like_dom_sf"/>
</dbReference>
<comment type="caution">
    <text evidence="2">The sequence shown here is derived from an EMBL/GenBank/DDBJ whole genome shotgun (WGS) entry which is preliminary data.</text>
</comment>
<dbReference type="Gene3D" id="3.90.226.10">
    <property type="entry name" value="2-enoyl-CoA Hydratase, Chain A, domain 1"/>
    <property type="match status" value="1"/>
</dbReference>
<organism evidence="2 3">
    <name type="scientific">Mycolicibacterium lutetiense</name>
    <dbReference type="NCBI Taxonomy" id="1641992"/>
    <lineage>
        <taxon>Bacteria</taxon>
        <taxon>Bacillati</taxon>
        <taxon>Actinomycetota</taxon>
        <taxon>Actinomycetes</taxon>
        <taxon>Mycobacteriales</taxon>
        <taxon>Mycobacteriaceae</taxon>
        <taxon>Mycolicibacterium</taxon>
    </lineage>
</organism>
<dbReference type="Pfam" id="PF00378">
    <property type="entry name" value="ECH_1"/>
    <property type="match status" value="1"/>
</dbReference>
<dbReference type="PANTHER" id="PTHR11941:SF54">
    <property type="entry name" value="ENOYL-COA HYDRATASE, MITOCHONDRIAL"/>
    <property type="match status" value="1"/>
</dbReference>
<evidence type="ECO:0000313" key="2">
    <source>
        <dbReference type="EMBL" id="MBP2453913.1"/>
    </source>
</evidence>
<dbReference type="SUPFAM" id="SSF52096">
    <property type="entry name" value="ClpP/crotonase"/>
    <property type="match status" value="1"/>
</dbReference>
<reference evidence="2 3" key="1">
    <citation type="submission" date="2021-03" db="EMBL/GenBank/DDBJ databases">
        <title>Sequencing the genomes of 1000 actinobacteria strains.</title>
        <authorList>
            <person name="Klenk H.-P."/>
        </authorList>
    </citation>
    <scope>NUCLEOTIDE SEQUENCE [LARGE SCALE GENOMIC DNA]</scope>
    <source>
        <strain evidence="2 3">DSM 46713</strain>
    </source>
</reference>
<dbReference type="EMBL" id="JAGIOP010000002">
    <property type="protein sequence ID" value="MBP2453913.1"/>
    <property type="molecule type" value="Genomic_DNA"/>
</dbReference>
<keyword evidence="1" id="KW-0443">Lipid metabolism</keyword>
<name>A0ABS4ZWN7_9MYCO</name>
<evidence type="ECO:0000313" key="3">
    <source>
        <dbReference type="Proteomes" id="UP000694460"/>
    </source>
</evidence>
<accession>A0ABS4ZWN7</accession>
<dbReference type="CDD" id="cd06558">
    <property type="entry name" value="crotonase-like"/>
    <property type="match status" value="1"/>
</dbReference>
<sequence>MRTSPRLVTEQSDRVLTVAFDNPPRHFFDEQMSIELDNLTRELRRDSAIRAVVFTGRDDTYLTHFDVPSLIRGAESVPVRVGHGPARAVIAGARAAVANRSVDSVLRRTGLRNTLFLARTYGSLERLSRLDQVVITEINGLALGMGAIFALACDIRIMAEDTKIGLVESGIGLLAGASGTQRLTRIVGPAAAVELLLEGSWLTADDAVQIGIVHHVCPRERLRAFTVALADRMAARSPAVTREIKRAVYDSSTRPTAASMRREGAGLVRTLTDRDTKRSMAAYRTYLATNEPLTDEVILRGWERIGNSRQLHR</sequence>
<proteinExistence type="predicted"/>
<keyword evidence="3" id="KW-1185">Reference proteome</keyword>
<evidence type="ECO:0000256" key="1">
    <source>
        <dbReference type="ARBA" id="ARBA00023098"/>
    </source>
</evidence>
<dbReference type="Proteomes" id="UP000694460">
    <property type="component" value="Unassembled WGS sequence"/>
</dbReference>